<feature type="compositionally biased region" description="Basic and acidic residues" evidence="1">
    <location>
        <begin position="154"/>
        <end position="166"/>
    </location>
</feature>
<protein>
    <submittedName>
        <fullName evidence="2">Uncharacterized protein</fullName>
    </submittedName>
</protein>
<dbReference type="AlphaFoldDB" id="A0AAD5MLR8"/>
<feature type="compositionally biased region" description="Basic residues" evidence="1">
    <location>
        <begin position="172"/>
        <end position="181"/>
    </location>
</feature>
<evidence type="ECO:0000256" key="1">
    <source>
        <dbReference type="SAM" id="MobiDB-lite"/>
    </source>
</evidence>
<dbReference type="Proteomes" id="UP001196413">
    <property type="component" value="Unassembled WGS sequence"/>
</dbReference>
<keyword evidence="3" id="KW-1185">Reference proteome</keyword>
<proteinExistence type="predicted"/>
<comment type="caution">
    <text evidence="2">The sequence shown here is derived from an EMBL/GenBank/DDBJ whole genome shotgun (WGS) entry which is preliminary data.</text>
</comment>
<reference evidence="2" key="1">
    <citation type="submission" date="2021-06" db="EMBL/GenBank/DDBJ databases">
        <title>Parelaphostrongylus tenuis whole genome reference sequence.</title>
        <authorList>
            <person name="Garwood T.J."/>
            <person name="Larsen P.A."/>
            <person name="Fountain-Jones N.M."/>
            <person name="Garbe J.R."/>
            <person name="Macchietto M.G."/>
            <person name="Kania S.A."/>
            <person name="Gerhold R.W."/>
            <person name="Richards J.E."/>
            <person name="Wolf T.M."/>
        </authorList>
    </citation>
    <scope>NUCLEOTIDE SEQUENCE</scope>
    <source>
        <strain evidence="2">MNPRO001-30</strain>
        <tissue evidence="2">Meninges</tissue>
    </source>
</reference>
<dbReference type="EMBL" id="JAHQIW010003531">
    <property type="protein sequence ID" value="KAJ1359003.1"/>
    <property type="molecule type" value="Genomic_DNA"/>
</dbReference>
<evidence type="ECO:0000313" key="3">
    <source>
        <dbReference type="Proteomes" id="UP001196413"/>
    </source>
</evidence>
<feature type="region of interest" description="Disordered" evidence="1">
    <location>
        <begin position="1"/>
        <end position="56"/>
    </location>
</feature>
<feature type="region of interest" description="Disordered" evidence="1">
    <location>
        <begin position="154"/>
        <end position="187"/>
    </location>
</feature>
<sequence>MLEESTADKASQENNKDNAKKDEVRIEMQDDFIQELKSRSSEQECATSTAEKRPYNIEYNGGVLPVKKLSRITESDDDNGGIGTSRERLSQPVEQPVSKGSKFFVTGDEPHLQSLVNNFKRTQSLEKIVSRWANHRDIFMKNYKHLRKVALKEGRRNLLRSNHETSDNSGSMKKRGKKRQQKGSVET</sequence>
<feature type="region of interest" description="Disordered" evidence="1">
    <location>
        <begin position="71"/>
        <end position="102"/>
    </location>
</feature>
<evidence type="ECO:0000313" key="2">
    <source>
        <dbReference type="EMBL" id="KAJ1359003.1"/>
    </source>
</evidence>
<organism evidence="2 3">
    <name type="scientific">Parelaphostrongylus tenuis</name>
    <name type="common">Meningeal worm</name>
    <dbReference type="NCBI Taxonomy" id="148309"/>
    <lineage>
        <taxon>Eukaryota</taxon>
        <taxon>Metazoa</taxon>
        <taxon>Ecdysozoa</taxon>
        <taxon>Nematoda</taxon>
        <taxon>Chromadorea</taxon>
        <taxon>Rhabditida</taxon>
        <taxon>Rhabditina</taxon>
        <taxon>Rhabditomorpha</taxon>
        <taxon>Strongyloidea</taxon>
        <taxon>Metastrongylidae</taxon>
        <taxon>Parelaphostrongylus</taxon>
    </lineage>
</organism>
<accession>A0AAD5MLR8</accession>
<gene>
    <name evidence="2" type="ORF">KIN20_017612</name>
</gene>
<feature type="compositionally biased region" description="Basic and acidic residues" evidence="1">
    <location>
        <begin position="1"/>
        <end position="42"/>
    </location>
</feature>
<name>A0AAD5MLR8_PARTN</name>